<name>A0A5C8HMZ1_9MICO</name>
<dbReference type="SUPFAM" id="SSF51261">
    <property type="entry name" value="Duplicated hybrid motif"/>
    <property type="match status" value="1"/>
</dbReference>
<reference evidence="5 6" key="1">
    <citation type="submission" date="2019-08" db="EMBL/GenBank/DDBJ databases">
        <authorList>
            <person name="Dong K."/>
        </authorList>
    </citation>
    <scope>NUCLEOTIDE SEQUENCE [LARGE SCALE GENOMIC DNA]</scope>
    <source>
        <strain evidence="5 6">M4-8</strain>
    </source>
</reference>
<evidence type="ECO:0000313" key="5">
    <source>
        <dbReference type="EMBL" id="TXK04197.1"/>
    </source>
</evidence>
<comment type="caution">
    <text evidence="5">The sequence shown here is derived from an EMBL/GenBank/DDBJ whole genome shotgun (WGS) entry which is preliminary data.</text>
</comment>
<dbReference type="CDD" id="cd12797">
    <property type="entry name" value="M23_peptidase"/>
    <property type="match status" value="1"/>
</dbReference>
<keyword evidence="3" id="KW-0472">Membrane</keyword>
<dbReference type="AlphaFoldDB" id="A0A5C8HMZ1"/>
<dbReference type="EMBL" id="VRSW01000003">
    <property type="protein sequence ID" value="TXK04197.1"/>
    <property type="molecule type" value="Genomic_DNA"/>
</dbReference>
<evidence type="ECO:0000313" key="6">
    <source>
        <dbReference type="Proteomes" id="UP000321196"/>
    </source>
</evidence>
<dbReference type="OrthoDB" id="1099523at2"/>
<sequence>MRALATAAVVGEAATELGNVSDASSSNANSAPLVPAPTRRSRSSVARANTAATAAVVPPVAVADEAPAASAPEVASPEVSVEVPAVEVLAETPAATTTSTGAAFGLDGAAAESAAESHSDAFEHAARLFAFSDEVAITDVVEKPSTVPAAEDPLSEVRGSAPRTARSNFRKIATAGFSVSVMGIIGAFVFSMSMPFMGASATVQETVAASATPIEESEIQAFVASSDVQNAAVDRESEYAPVTAAQIAEETGISYSSNVFTNDRTAAIQWPFAVGVDMSYGYGMRDGRLHEGIDFTPGAGAPIQAIADGVVRIATENGGNYGVTVYVDHVIDGEVITSHYSHMQYGSLAVVEGQEVKVGDPIGLTGNTGRSFGAHLHFELIVNGATIDPMPWLKEHAG</sequence>
<keyword evidence="3" id="KW-0812">Transmembrane</keyword>
<dbReference type="Proteomes" id="UP000321196">
    <property type="component" value="Unassembled WGS sequence"/>
</dbReference>
<gene>
    <name evidence="5" type="ORF">FVP60_10635</name>
</gene>
<dbReference type="InterPro" id="IPR011055">
    <property type="entry name" value="Dup_hybrid_motif"/>
</dbReference>
<organism evidence="5 6">
    <name type="scientific">Microbacterium mitrae</name>
    <dbReference type="NCBI Taxonomy" id="664640"/>
    <lineage>
        <taxon>Bacteria</taxon>
        <taxon>Bacillati</taxon>
        <taxon>Actinomycetota</taxon>
        <taxon>Actinomycetes</taxon>
        <taxon>Micrococcales</taxon>
        <taxon>Microbacteriaceae</taxon>
        <taxon>Microbacterium</taxon>
    </lineage>
</organism>
<accession>A0A5C8HMZ1</accession>
<keyword evidence="3" id="KW-1133">Transmembrane helix</keyword>
<dbReference type="RefSeq" id="WP_147826253.1">
    <property type="nucleotide sequence ID" value="NZ_BAAARG010000003.1"/>
</dbReference>
<protein>
    <submittedName>
        <fullName evidence="5">M23 family metallopeptidase</fullName>
    </submittedName>
</protein>
<feature type="domain" description="M23ase beta-sheet core" evidence="4">
    <location>
        <begin position="289"/>
        <end position="389"/>
    </location>
</feature>
<keyword evidence="1" id="KW-0732">Signal</keyword>
<feature type="transmembrane region" description="Helical" evidence="3">
    <location>
        <begin position="172"/>
        <end position="190"/>
    </location>
</feature>
<proteinExistence type="predicted"/>
<feature type="region of interest" description="Disordered" evidence="2">
    <location>
        <begin position="19"/>
        <end position="47"/>
    </location>
</feature>
<feature type="compositionally biased region" description="Low complexity" evidence="2">
    <location>
        <begin position="19"/>
        <end position="31"/>
    </location>
</feature>
<evidence type="ECO:0000256" key="1">
    <source>
        <dbReference type="ARBA" id="ARBA00022729"/>
    </source>
</evidence>
<dbReference type="Gene3D" id="2.70.70.10">
    <property type="entry name" value="Glucose Permease (Domain IIA)"/>
    <property type="match status" value="1"/>
</dbReference>
<keyword evidence="6" id="KW-1185">Reference proteome</keyword>
<dbReference type="InterPro" id="IPR050570">
    <property type="entry name" value="Cell_wall_metabolism_enzyme"/>
</dbReference>
<dbReference type="Pfam" id="PF01551">
    <property type="entry name" value="Peptidase_M23"/>
    <property type="match status" value="1"/>
</dbReference>
<dbReference type="GO" id="GO:0004222">
    <property type="term" value="F:metalloendopeptidase activity"/>
    <property type="evidence" value="ECO:0007669"/>
    <property type="project" value="TreeGrafter"/>
</dbReference>
<evidence type="ECO:0000256" key="3">
    <source>
        <dbReference type="SAM" id="Phobius"/>
    </source>
</evidence>
<evidence type="ECO:0000256" key="2">
    <source>
        <dbReference type="SAM" id="MobiDB-lite"/>
    </source>
</evidence>
<dbReference type="PANTHER" id="PTHR21666:SF289">
    <property type="entry name" value="L-ALA--D-GLU ENDOPEPTIDASE"/>
    <property type="match status" value="1"/>
</dbReference>
<dbReference type="PANTHER" id="PTHR21666">
    <property type="entry name" value="PEPTIDASE-RELATED"/>
    <property type="match status" value="1"/>
</dbReference>
<evidence type="ECO:0000259" key="4">
    <source>
        <dbReference type="Pfam" id="PF01551"/>
    </source>
</evidence>
<dbReference type="InterPro" id="IPR016047">
    <property type="entry name" value="M23ase_b-sheet_dom"/>
</dbReference>